<reference evidence="4" key="1">
    <citation type="journal article" date="2023" name="Commun. Biol.">
        <title>Genome analysis of Parmales, the sister group of diatoms, reveals the evolutionary specialization of diatoms from phago-mixotrophs to photoautotrophs.</title>
        <authorList>
            <person name="Ban H."/>
            <person name="Sato S."/>
            <person name="Yoshikawa S."/>
            <person name="Yamada K."/>
            <person name="Nakamura Y."/>
            <person name="Ichinomiya M."/>
            <person name="Sato N."/>
            <person name="Blanc-Mathieu R."/>
            <person name="Endo H."/>
            <person name="Kuwata A."/>
            <person name="Ogata H."/>
        </authorList>
    </citation>
    <scope>NUCLEOTIDE SEQUENCE [LARGE SCALE GENOMIC DNA]</scope>
    <source>
        <strain evidence="4">NIES 3701</strain>
    </source>
</reference>
<dbReference type="OrthoDB" id="42736at2759"/>
<feature type="compositionally biased region" description="Low complexity" evidence="2">
    <location>
        <begin position="16"/>
        <end position="29"/>
    </location>
</feature>
<gene>
    <name evidence="3" type="ORF">TrST_g350</name>
</gene>
<dbReference type="Gene3D" id="1.25.40.10">
    <property type="entry name" value="Tetratricopeptide repeat domain"/>
    <property type="match status" value="1"/>
</dbReference>
<dbReference type="InterPro" id="IPR051240">
    <property type="entry name" value="Mito_RNA-Proc/Resp"/>
</dbReference>
<evidence type="ECO:0008006" key="5">
    <source>
        <dbReference type="Google" id="ProtNLM"/>
    </source>
</evidence>
<dbReference type="InterPro" id="IPR011990">
    <property type="entry name" value="TPR-like_helical_dom_sf"/>
</dbReference>
<dbReference type="PANTHER" id="PTHR47933">
    <property type="entry name" value="PENTATRICOPEPTIDE REPEAT-CONTAINING PROTEIN 1, MITOCHONDRIAL"/>
    <property type="match status" value="1"/>
</dbReference>
<name>A0A9W7AS04_9STRA</name>
<evidence type="ECO:0000313" key="3">
    <source>
        <dbReference type="EMBL" id="GMH76664.1"/>
    </source>
</evidence>
<proteinExistence type="predicted"/>
<evidence type="ECO:0000256" key="1">
    <source>
        <dbReference type="ARBA" id="ARBA00022737"/>
    </source>
</evidence>
<dbReference type="PANTHER" id="PTHR47933:SF11">
    <property type="entry name" value="PENTATRICOPEPTIDE REPEAT-CONTAINING PROTEIN 2"/>
    <property type="match status" value="1"/>
</dbReference>
<evidence type="ECO:0000313" key="4">
    <source>
        <dbReference type="Proteomes" id="UP001165085"/>
    </source>
</evidence>
<feature type="compositionally biased region" description="Pro residues" evidence="2">
    <location>
        <begin position="30"/>
        <end position="39"/>
    </location>
</feature>
<dbReference type="Proteomes" id="UP001165085">
    <property type="component" value="Unassembled WGS sequence"/>
</dbReference>
<dbReference type="GO" id="GO:0003729">
    <property type="term" value="F:mRNA binding"/>
    <property type="evidence" value="ECO:0007669"/>
    <property type="project" value="TreeGrafter"/>
</dbReference>
<sequence length="472" mass="54289">MLASLLRRRPPRFLSISPRFSTSPRFLSTPPDPPSPPEKPSSSFLNTLKKPKRRSRLERISKEIQDAPKRSVASSLQLLFEANRGKKLSGHYSNKNKAFDMATFQEVYSRVRELSLVTDESDEDTMALLRAFSKLGDVRMTKKMFYLRRKLEHPLVVRDPDSARSVDEFELLLRPLAIGQSSMMNNQLQPYKKKGMDPQDSNKDRTPRSTIYEYLRTMQQEQVSVTVRHANIMLAAYVRAMRLKRAKGSDDLRSQCLREMGVLINDFETGRNPLVGEVPLDEISYNTAIKACCLASDAFAGLEYLNMRMKVPPNVVSFNTLIWSFAKDGNQKQCEELLVFMSNYSSVKPDYLTASGMLKACIINGDYSTGISIVQSIWNQDQALCHVIYMLELQDCVLKNGDEYESRRWVSVVKQIIESQTWMDASHTHENRVYQGWLRNAELEPLAVKRKFRQRGVRLDDFELWDLTLLSK</sequence>
<evidence type="ECO:0000256" key="2">
    <source>
        <dbReference type="SAM" id="MobiDB-lite"/>
    </source>
</evidence>
<dbReference type="AlphaFoldDB" id="A0A9W7AS04"/>
<keyword evidence="4" id="KW-1185">Reference proteome</keyword>
<dbReference type="EMBL" id="BRXY01000199">
    <property type="protein sequence ID" value="GMH76664.1"/>
    <property type="molecule type" value="Genomic_DNA"/>
</dbReference>
<feature type="region of interest" description="Disordered" evidence="2">
    <location>
        <begin position="16"/>
        <end position="46"/>
    </location>
</feature>
<accession>A0A9W7AS04</accession>
<keyword evidence="1" id="KW-0677">Repeat</keyword>
<organism evidence="3 4">
    <name type="scientific">Triparma strigata</name>
    <dbReference type="NCBI Taxonomy" id="1606541"/>
    <lineage>
        <taxon>Eukaryota</taxon>
        <taxon>Sar</taxon>
        <taxon>Stramenopiles</taxon>
        <taxon>Ochrophyta</taxon>
        <taxon>Bolidophyceae</taxon>
        <taxon>Parmales</taxon>
        <taxon>Triparmaceae</taxon>
        <taxon>Triparma</taxon>
    </lineage>
</organism>
<comment type="caution">
    <text evidence="3">The sequence shown here is derived from an EMBL/GenBank/DDBJ whole genome shotgun (WGS) entry which is preliminary data.</text>
</comment>
<protein>
    <recommendedName>
        <fullName evidence="5">Pentatricopeptide repeat-containing protein</fullName>
    </recommendedName>
</protein>